<dbReference type="AlphaFoldDB" id="A0A1I3TK14"/>
<evidence type="ECO:0000313" key="2">
    <source>
        <dbReference type="Proteomes" id="UP000183557"/>
    </source>
</evidence>
<reference evidence="2" key="1">
    <citation type="submission" date="2016-10" db="EMBL/GenBank/DDBJ databases">
        <authorList>
            <person name="Varghese N."/>
            <person name="Submissions S."/>
        </authorList>
    </citation>
    <scope>NUCLEOTIDE SEQUENCE [LARGE SCALE GENOMIC DNA]</scope>
    <source>
        <strain evidence="2">CGMCC 1.3704</strain>
    </source>
</reference>
<gene>
    <name evidence="1" type="ORF">SAMN04487936_103374</name>
</gene>
<protein>
    <submittedName>
        <fullName evidence="1">Uncharacterized protein</fullName>
    </submittedName>
</protein>
<evidence type="ECO:0000313" key="1">
    <source>
        <dbReference type="EMBL" id="SFJ69966.1"/>
    </source>
</evidence>
<dbReference type="EMBL" id="FOSB01000003">
    <property type="protein sequence ID" value="SFJ69966.1"/>
    <property type="molecule type" value="Genomic_DNA"/>
</dbReference>
<dbReference type="RefSeq" id="WP_075035959.1">
    <property type="nucleotide sequence ID" value="NZ_FOSB01000003.1"/>
</dbReference>
<name>A0A1I3TK14_HALDA</name>
<dbReference type="Proteomes" id="UP000183557">
    <property type="component" value="Unassembled WGS sequence"/>
</dbReference>
<dbReference type="OrthoDB" id="1432909at2"/>
<sequence length="341" mass="39401">MSIKERNFIKKCISLLLVFTLLLSLFPVDIFDKVYSQEKMKEPAENESFDNKLDRKEVISQRSENSTTYLNMDGTYTTEISEEPIHYKEKNDEQWEPIDNSLIPTQENDGYTNRANSFQTYFSKNSNGNNQLMEIIEEDVSVSLTPVGKDHNVPSLVNNEQRKVQGNINNTSILYPNLYPNVDVEYTVSHDKVKEDIILKQKPALDDPSHFSFKLDLQGLDYKVQDDGSIILVHKNSKEPAFYLEKPFMYDSSKPEGYKENPGVVAFSEDSLSYDIEMKVHKQGDQLFIDLLPNREWLLDKKRVYPVVIDPTIGKFQPQAELDDTNIRSYFPNNTGGQKQR</sequence>
<proteinExistence type="predicted"/>
<organism evidence="1 2">
    <name type="scientific">Halobacillus dabanensis</name>
    <dbReference type="NCBI Taxonomy" id="240302"/>
    <lineage>
        <taxon>Bacteria</taxon>
        <taxon>Bacillati</taxon>
        <taxon>Bacillota</taxon>
        <taxon>Bacilli</taxon>
        <taxon>Bacillales</taxon>
        <taxon>Bacillaceae</taxon>
        <taxon>Halobacillus</taxon>
    </lineage>
</organism>
<accession>A0A1I3TK14</accession>
<keyword evidence="2" id="KW-1185">Reference proteome</keyword>